<evidence type="ECO:0000256" key="2">
    <source>
        <dbReference type="ARBA" id="ARBA00008019"/>
    </source>
</evidence>
<keyword evidence="4 7" id="KW-0732">Signal</keyword>
<feature type="signal peptide" evidence="7">
    <location>
        <begin position="1"/>
        <end position="18"/>
    </location>
</feature>
<dbReference type="SUPFAM" id="SSF55149">
    <property type="entry name" value="Pepsin inhibitor-3"/>
    <property type="match status" value="1"/>
</dbReference>
<dbReference type="PANTHER" id="PTHR37969:SF4">
    <property type="entry name" value="PEPSIN INHIBITOR-3-LIKE REPEATED DOMAIN-CONTAINING PROTEIN"/>
    <property type="match status" value="1"/>
</dbReference>
<comment type="subcellular location">
    <subcellularLocation>
        <location evidence="1">Secreted</location>
    </subcellularLocation>
</comment>
<organism evidence="9 10">
    <name type="scientific">Syphacia muris</name>
    <dbReference type="NCBI Taxonomy" id="451379"/>
    <lineage>
        <taxon>Eukaryota</taxon>
        <taxon>Metazoa</taxon>
        <taxon>Ecdysozoa</taxon>
        <taxon>Nematoda</taxon>
        <taxon>Chromadorea</taxon>
        <taxon>Rhabditida</taxon>
        <taxon>Spirurina</taxon>
        <taxon>Oxyuridomorpha</taxon>
        <taxon>Oxyuroidea</taxon>
        <taxon>Oxyuridae</taxon>
        <taxon>Syphacia</taxon>
    </lineage>
</organism>
<accession>A0A0N5ARB0</accession>
<protein>
    <submittedName>
        <fullName evidence="10">Pepsin-I3 domain-containing protein</fullName>
    </submittedName>
</protein>
<keyword evidence="6" id="KW-0175">Coiled coil</keyword>
<dbReference type="GO" id="GO:0005576">
    <property type="term" value="C:extracellular region"/>
    <property type="evidence" value="ECO:0007669"/>
    <property type="project" value="UniProtKB-SubCell"/>
</dbReference>
<evidence type="ECO:0000259" key="8">
    <source>
        <dbReference type="Pfam" id="PF06394"/>
    </source>
</evidence>
<keyword evidence="9" id="KW-1185">Reference proteome</keyword>
<evidence type="ECO:0000256" key="3">
    <source>
        <dbReference type="ARBA" id="ARBA00022525"/>
    </source>
</evidence>
<dbReference type="Gene3D" id="3.30.1120.50">
    <property type="entry name" value="Pepsin inhibitor-3"/>
    <property type="match status" value="2"/>
</dbReference>
<dbReference type="WBParaSite" id="SMUV_0000725101-mRNA-1">
    <property type="protein sequence ID" value="SMUV_0000725101-mRNA-1"/>
    <property type="gene ID" value="SMUV_0000725101"/>
</dbReference>
<proteinExistence type="inferred from homology"/>
<comment type="similarity">
    <text evidence="2">Belongs to the protease inhibitor I33 family.</text>
</comment>
<dbReference type="AlphaFoldDB" id="A0A0N5ARB0"/>
<feature type="domain" description="Pepsin inhibitor-3-like repeated" evidence="8">
    <location>
        <begin position="41"/>
        <end position="94"/>
    </location>
</feature>
<evidence type="ECO:0000313" key="10">
    <source>
        <dbReference type="WBParaSite" id="SMUV_0000725101-mRNA-1"/>
    </source>
</evidence>
<dbReference type="PANTHER" id="PTHR37969">
    <property type="entry name" value="PROTEIN CBG07421-RELATED"/>
    <property type="match status" value="1"/>
</dbReference>
<dbReference type="InterPro" id="IPR010480">
    <property type="entry name" value="Pepsin-I3"/>
</dbReference>
<name>A0A0N5ARB0_9BILA</name>
<keyword evidence="3" id="KW-0964">Secreted</keyword>
<evidence type="ECO:0000256" key="1">
    <source>
        <dbReference type="ARBA" id="ARBA00004613"/>
    </source>
</evidence>
<evidence type="ECO:0000313" key="9">
    <source>
        <dbReference type="Proteomes" id="UP000046393"/>
    </source>
</evidence>
<dbReference type="Proteomes" id="UP000046393">
    <property type="component" value="Unplaced"/>
</dbReference>
<keyword evidence="5" id="KW-1015">Disulfide bond</keyword>
<sequence length="265" mass="29816">MRTILVLLLSLTIAFCNANRAKRLSALRVASISGGDVLNFAKIGQSKGCVVTGNKLYVNGIYLRELNLDEMDEVKVYQAEAAEYKKVYRYICSKSRLILLRFIYLQELQAAMLKQAESLEDISSFFTGNIAKVKFPETPKKPSFCSEELTKQTILDGCVVQNNKVYIGSEYARDLNSEEIEQLNEYEKKMKVYEIAVSEQVKEVKTEFFIMLLRRLKAFNLSTSKILGQLTSPPSSPSTLRRTSPAATTETLVAPVAPNFCVTVY</sequence>
<dbReference type="Pfam" id="PF06394">
    <property type="entry name" value="Pepsin-I3"/>
    <property type="match status" value="2"/>
</dbReference>
<dbReference type="InterPro" id="IPR038412">
    <property type="entry name" value="Pepsin-I3_sf"/>
</dbReference>
<dbReference type="InterPro" id="IPR051901">
    <property type="entry name" value="Protease_Inhibitor_I33"/>
</dbReference>
<feature type="domain" description="Pepsin inhibitor-3-like repeated" evidence="8">
    <location>
        <begin position="138"/>
        <end position="205"/>
    </location>
</feature>
<reference evidence="10" key="1">
    <citation type="submission" date="2016-04" db="UniProtKB">
        <authorList>
            <consortium name="WormBaseParasite"/>
        </authorList>
    </citation>
    <scope>IDENTIFICATION</scope>
</reference>
<evidence type="ECO:0000256" key="7">
    <source>
        <dbReference type="SAM" id="SignalP"/>
    </source>
</evidence>
<evidence type="ECO:0000256" key="6">
    <source>
        <dbReference type="SAM" id="Coils"/>
    </source>
</evidence>
<feature type="chain" id="PRO_5007419244" evidence="7">
    <location>
        <begin position="19"/>
        <end position="265"/>
    </location>
</feature>
<feature type="coiled-coil region" evidence="6">
    <location>
        <begin position="176"/>
        <end position="203"/>
    </location>
</feature>
<evidence type="ECO:0000256" key="4">
    <source>
        <dbReference type="ARBA" id="ARBA00022729"/>
    </source>
</evidence>
<evidence type="ECO:0000256" key="5">
    <source>
        <dbReference type="ARBA" id="ARBA00023157"/>
    </source>
</evidence>